<evidence type="ECO:0000313" key="2">
    <source>
        <dbReference type="Proteomes" id="UP000094236"/>
    </source>
</evidence>
<dbReference type="EMBL" id="KV454012">
    <property type="protein sequence ID" value="ODV97362.1"/>
    <property type="molecule type" value="Genomic_DNA"/>
</dbReference>
<keyword evidence="2" id="KW-1185">Reference proteome</keyword>
<protein>
    <submittedName>
        <fullName evidence="1">Uncharacterized protein</fullName>
    </submittedName>
</protein>
<dbReference type="Proteomes" id="UP000094236">
    <property type="component" value="Unassembled WGS sequence"/>
</dbReference>
<evidence type="ECO:0000313" key="1">
    <source>
        <dbReference type="EMBL" id="ODV97362.1"/>
    </source>
</evidence>
<dbReference type="AlphaFoldDB" id="A0A1E4U034"/>
<dbReference type="OrthoDB" id="3987103at2759"/>
<accession>A0A1E4U034</accession>
<gene>
    <name evidence="1" type="ORF">PACTADRAFT_15835</name>
</gene>
<organism evidence="1 2">
    <name type="scientific">Pachysolen tannophilus NRRL Y-2460</name>
    <dbReference type="NCBI Taxonomy" id="669874"/>
    <lineage>
        <taxon>Eukaryota</taxon>
        <taxon>Fungi</taxon>
        <taxon>Dikarya</taxon>
        <taxon>Ascomycota</taxon>
        <taxon>Saccharomycotina</taxon>
        <taxon>Pichiomycetes</taxon>
        <taxon>Pachysolenaceae</taxon>
        <taxon>Pachysolen</taxon>
    </lineage>
</organism>
<reference evidence="2" key="1">
    <citation type="submission" date="2016-05" db="EMBL/GenBank/DDBJ databases">
        <title>Comparative genomics of biotechnologically important yeasts.</title>
        <authorList>
            <consortium name="DOE Joint Genome Institute"/>
            <person name="Riley R."/>
            <person name="Haridas S."/>
            <person name="Wolfe K.H."/>
            <person name="Lopes M.R."/>
            <person name="Hittinger C.T."/>
            <person name="Goker M."/>
            <person name="Salamov A."/>
            <person name="Wisecaver J."/>
            <person name="Long T.M."/>
            <person name="Aerts A.L."/>
            <person name="Barry K."/>
            <person name="Choi C."/>
            <person name="Clum A."/>
            <person name="Coughlan A.Y."/>
            <person name="Deshpande S."/>
            <person name="Douglass A.P."/>
            <person name="Hanson S.J."/>
            <person name="Klenk H.-P."/>
            <person name="Labutti K."/>
            <person name="Lapidus A."/>
            <person name="Lindquist E."/>
            <person name="Lipzen A."/>
            <person name="Meier-Kolthoff J.P."/>
            <person name="Ohm R.A."/>
            <person name="Otillar R.P."/>
            <person name="Pangilinan J."/>
            <person name="Peng Y."/>
            <person name="Rokas A."/>
            <person name="Rosa C.A."/>
            <person name="Scheuner C."/>
            <person name="Sibirny A.A."/>
            <person name="Slot J.C."/>
            <person name="Stielow J.B."/>
            <person name="Sun H."/>
            <person name="Kurtzman C.P."/>
            <person name="Blackwell M."/>
            <person name="Grigoriev I.V."/>
            <person name="Jeffries T.W."/>
        </authorList>
    </citation>
    <scope>NUCLEOTIDE SEQUENCE [LARGE SCALE GENOMIC DNA]</scope>
    <source>
        <strain evidence="2">NRRL Y-2460</strain>
    </source>
</reference>
<sequence>MNDGQSLAKALSLQQYTEAELRQKQIEKEEERKRICTKCHKDRSLEIKQGSLMLKYSQCSQCRSAERIRYHKRHEIGSKELDLEANFLKKIQGDFEFFLKCISTNSTNNVLKLKFTNKTINEIIVPRIHGDVLLHYFQQKFEKKDDNNEKIRNEFDKVLIQSDINSKNHEINGNLFLSDVKESLKVHYINRIIFLLKKICQFEFKYRSSSLKNYKYYVQYHCSKDLKFKRDKAIGDQKRKKHHHHHHHDNDYLNCSSAISLNYDLRNGDLSIEFNHLNHDKVATYKE</sequence>
<proteinExistence type="predicted"/>
<name>A0A1E4U034_PACTA</name>